<dbReference type="InterPro" id="IPR006208">
    <property type="entry name" value="Glyco_hormone_CN"/>
</dbReference>
<dbReference type="Gene3D" id="2.10.90.10">
    <property type="entry name" value="Cystine-knot cytokines"/>
    <property type="match status" value="1"/>
</dbReference>
<sequence>MLVIVSKVSDTGLALCRFMGSFIIWILVLYSLFITVTPSSIDSDSTSYNETPKSYYINPNTTLECLRREYRYTAMRMDSHGRRCWERITVWSCWGRCDSGEISDWKFPYKRSYHPVCLPDRKRWRTIKLRNCDEEAPLELMYYRYLEAVSCKCDICRSSIASCEGVISLATQTP</sequence>
<keyword evidence="5" id="KW-0472">Membrane</keyword>
<dbReference type="PANTHER" id="PTHR11515">
    <property type="entry name" value="GLYCOPROTEIN HORMONE BETA CHAIN"/>
    <property type="match status" value="1"/>
</dbReference>
<reference evidence="7 8" key="1">
    <citation type="journal article" date="2018" name="Gigascience">
        <title>Genomes of trombidid mites reveal novel predicted allergens and laterally-transferred genes associated with secondary metabolism.</title>
        <authorList>
            <person name="Dong X."/>
            <person name="Chaisiri K."/>
            <person name="Xia D."/>
            <person name="Armstrong S.D."/>
            <person name="Fang Y."/>
            <person name="Donnelly M.J."/>
            <person name="Kadowaki T."/>
            <person name="McGarry J.W."/>
            <person name="Darby A.C."/>
            <person name="Makepeace B.L."/>
        </authorList>
    </citation>
    <scope>NUCLEOTIDE SEQUENCE [LARGE SCALE GENOMIC DNA]</scope>
    <source>
        <strain evidence="7">UoL-WK</strain>
    </source>
</reference>
<dbReference type="InterPro" id="IPR029034">
    <property type="entry name" value="Cystine-knot_cytokine"/>
</dbReference>
<dbReference type="CDD" id="cd00069">
    <property type="entry name" value="GHB_like"/>
    <property type="match status" value="1"/>
</dbReference>
<comment type="caution">
    <text evidence="7">The sequence shown here is derived from an EMBL/GenBank/DDBJ whole genome shotgun (WGS) entry which is preliminary data.</text>
</comment>
<organism evidence="7 8">
    <name type="scientific">Dinothrombium tinctorium</name>
    <dbReference type="NCBI Taxonomy" id="1965070"/>
    <lineage>
        <taxon>Eukaryota</taxon>
        <taxon>Metazoa</taxon>
        <taxon>Ecdysozoa</taxon>
        <taxon>Arthropoda</taxon>
        <taxon>Chelicerata</taxon>
        <taxon>Arachnida</taxon>
        <taxon>Acari</taxon>
        <taxon>Acariformes</taxon>
        <taxon>Trombidiformes</taxon>
        <taxon>Prostigmata</taxon>
        <taxon>Anystina</taxon>
        <taxon>Parasitengona</taxon>
        <taxon>Trombidioidea</taxon>
        <taxon>Trombidiidae</taxon>
        <taxon>Dinothrombium</taxon>
    </lineage>
</organism>
<dbReference type="GO" id="GO:0005615">
    <property type="term" value="C:extracellular space"/>
    <property type="evidence" value="ECO:0007669"/>
    <property type="project" value="TreeGrafter"/>
</dbReference>
<dbReference type="GO" id="GO:0007186">
    <property type="term" value="P:G protein-coupled receptor signaling pathway"/>
    <property type="evidence" value="ECO:0007669"/>
    <property type="project" value="TreeGrafter"/>
</dbReference>
<feature type="domain" description="Glycoprotein hormone subunit beta" evidence="6">
    <location>
        <begin position="74"/>
        <end position="164"/>
    </location>
</feature>
<evidence type="ECO:0000256" key="2">
    <source>
        <dbReference type="ARBA" id="ARBA00006552"/>
    </source>
</evidence>
<evidence type="ECO:0000313" key="8">
    <source>
        <dbReference type="Proteomes" id="UP000285301"/>
    </source>
</evidence>
<dbReference type="STRING" id="1965070.A0A3S3P7W1"/>
<protein>
    <submittedName>
        <fullName evidence="7">Glycoprotein hormone beta-5-like protein</fullName>
    </submittedName>
</protein>
<proteinExistence type="inferred from homology"/>
<comment type="similarity">
    <text evidence="2">Belongs to the glycoprotein hormones subunit beta family.</text>
</comment>
<name>A0A3S3P7W1_9ACAR</name>
<dbReference type="GO" id="GO:0005179">
    <property type="term" value="F:hormone activity"/>
    <property type="evidence" value="ECO:0007669"/>
    <property type="project" value="InterPro"/>
</dbReference>
<evidence type="ECO:0000256" key="4">
    <source>
        <dbReference type="ARBA" id="ARBA00023157"/>
    </source>
</evidence>
<keyword evidence="5" id="KW-1133">Transmembrane helix</keyword>
<dbReference type="EMBL" id="NCKU01000809">
    <property type="protein sequence ID" value="RWS14064.1"/>
    <property type="molecule type" value="Genomic_DNA"/>
</dbReference>
<dbReference type="Pfam" id="PF00007">
    <property type="entry name" value="Cys_knot"/>
    <property type="match status" value="1"/>
</dbReference>
<comment type="subcellular location">
    <subcellularLocation>
        <location evidence="1">Secreted</location>
    </subcellularLocation>
</comment>
<dbReference type="Proteomes" id="UP000285301">
    <property type="component" value="Unassembled WGS sequence"/>
</dbReference>
<evidence type="ECO:0000259" key="6">
    <source>
        <dbReference type="Pfam" id="PF00007"/>
    </source>
</evidence>
<evidence type="ECO:0000256" key="3">
    <source>
        <dbReference type="ARBA" id="ARBA00022525"/>
    </source>
</evidence>
<keyword evidence="5" id="KW-0812">Transmembrane</keyword>
<evidence type="ECO:0000256" key="5">
    <source>
        <dbReference type="SAM" id="Phobius"/>
    </source>
</evidence>
<dbReference type="OrthoDB" id="10006958at2759"/>
<dbReference type="SUPFAM" id="SSF57501">
    <property type="entry name" value="Cystine-knot cytokines"/>
    <property type="match status" value="1"/>
</dbReference>
<dbReference type="AlphaFoldDB" id="A0A3S3P7W1"/>
<keyword evidence="4" id="KW-1015">Disulfide bond</keyword>
<dbReference type="PANTHER" id="PTHR11515:SF13">
    <property type="entry name" value="GLYCOPROTEIN HORMONE BETA 5, ISOFORM A"/>
    <property type="match status" value="1"/>
</dbReference>
<gene>
    <name evidence="7" type="ORF">B4U79_13001</name>
</gene>
<dbReference type="InterPro" id="IPR001545">
    <property type="entry name" value="Gonadotropin_bsu"/>
</dbReference>
<keyword evidence="8" id="KW-1185">Reference proteome</keyword>
<feature type="transmembrane region" description="Helical" evidence="5">
    <location>
        <begin position="12"/>
        <end position="33"/>
    </location>
</feature>
<accession>A0A3S3P7W1</accession>
<dbReference type="GO" id="GO:0005737">
    <property type="term" value="C:cytoplasm"/>
    <property type="evidence" value="ECO:0007669"/>
    <property type="project" value="TreeGrafter"/>
</dbReference>
<evidence type="ECO:0000313" key="7">
    <source>
        <dbReference type="EMBL" id="RWS14064.1"/>
    </source>
</evidence>
<evidence type="ECO:0000256" key="1">
    <source>
        <dbReference type="ARBA" id="ARBA00004613"/>
    </source>
</evidence>
<keyword evidence="3" id="KW-0964">Secreted</keyword>